<keyword evidence="9" id="KW-1006">Bacterial flagellum protein export</keyword>
<proteinExistence type="inferred from homology"/>
<accession>A0A4D6Y6V1</accession>
<evidence type="ECO:0000313" key="11">
    <source>
        <dbReference type="EMBL" id="QCI24183.1"/>
    </source>
</evidence>
<evidence type="ECO:0000256" key="2">
    <source>
        <dbReference type="ARBA" id="ARBA00004496"/>
    </source>
</evidence>
<dbReference type="PANTHER" id="PTHR34982">
    <property type="entry name" value="YOP PROTEINS TRANSLOCATION PROTEIN L"/>
    <property type="match status" value="1"/>
</dbReference>
<organism evidence="11 12">
    <name type="scientific">Buchnera aphidicola</name>
    <name type="common">Muscaphis stroyani</name>
    <dbReference type="NCBI Taxonomy" id="1241869"/>
    <lineage>
        <taxon>Bacteria</taxon>
        <taxon>Pseudomonadati</taxon>
        <taxon>Pseudomonadota</taxon>
        <taxon>Gammaproteobacteria</taxon>
        <taxon>Enterobacterales</taxon>
        <taxon>Erwiniaceae</taxon>
        <taxon>Buchnera</taxon>
    </lineage>
</organism>
<dbReference type="GO" id="GO:0044781">
    <property type="term" value="P:bacterial-type flagellum organization"/>
    <property type="evidence" value="ECO:0007669"/>
    <property type="project" value="UniProtKB-KW"/>
</dbReference>
<dbReference type="RefSeq" id="WP_158343170.1">
    <property type="nucleotide sequence ID" value="NZ_CP034861.1"/>
</dbReference>
<gene>
    <name evidence="11" type="ORF">D9V75_00345</name>
</gene>
<evidence type="ECO:0000256" key="4">
    <source>
        <dbReference type="ARBA" id="ARBA00016507"/>
    </source>
</evidence>
<dbReference type="PRINTS" id="PR01003">
    <property type="entry name" value="FLGFLIH"/>
</dbReference>
<dbReference type="InterPro" id="IPR018035">
    <property type="entry name" value="Flagellar_FliH/T3SS_HrpE"/>
</dbReference>
<dbReference type="AlphaFoldDB" id="A0A4D6Y6V1"/>
<dbReference type="OrthoDB" id="6415116at2"/>
<sequence length="211" mass="25199">MPDKNLEKNWTRWHPEKINFTEKEIKNKNIKLKCAEKKDHQFNKLNDIDINLLKEESYNIGFQKGLLTCKEQNNLLNNKIHDLFIDFESSLSIFEDALISRVFKIIFKVSAYVIGKEPDIRESVLLKYLKKVIEKEGIFLKKPQLFIHPDNKELVEKIFKKSLNIYKWNLFYDKNIDLNGCQVRSESGYIDATIDSRWKELCRLIYSEEYQ</sequence>
<evidence type="ECO:0000256" key="9">
    <source>
        <dbReference type="ARBA" id="ARBA00023225"/>
    </source>
</evidence>
<protein>
    <recommendedName>
        <fullName evidence="4">Flagellar assembly protein FliH</fullName>
    </recommendedName>
</protein>
<evidence type="ECO:0000256" key="7">
    <source>
        <dbReference type="ARBA" id="ARBA00022795"/>
    </source>
</evidence>
<evidence type="ECO:0000259" key="10">
    <source>
        <dbReference type="Pfam" id="PF02108"/>
    </source>
</evidence>
<keyword evidence="5" id="KW-0813">Transport</keyword>
<keyword evidence="11" id="KW-0966">Cell projection</keyword>
<evidence type="ECO:0000256" key="1">
    <source>
        <dbReference type="ARBA" id="ARBA00003041"/>
    </source>
</evidence>
<name>A0A4D6Y6V1_9GAMM</name>
<dbReference type="SUPFAM" id="SSF160527">
    <property type="entry name" value="V-type ATPase subunit E-like"/>
    <property type="match status" value="1"/>
</dbReference>
<keyword evidence="11" id="KW-0969">Cilium</keyword>
<evidence type="ECO:0000313" key="12">
    <source>
        <dbReference type="Proteomes" id="UP000298673"/>
    </source>
</evidence>
<dbReference type="GO" id="GO:0005829">
    <property type="term" value="C:cytosol"/>
    <property type="evidence" value="ECO:0007669"/>
    <property type="project" value="TreeGrafter"/>
</dbReference>
<dbReference type="Proteomes" id="UP000298673">
    <property type="component" value="Chromosome"/>
</dbReference>
<dbReference type="GO" id="GO:0009288">
    <property type="term" value="C:bacterial-type flagellum"/>
    <property type="evidence" value="ECO:0007669"/>
    <property type="project" value="InterPro"/>
</dbReference>
<dbReference type="InterPro" id="IPR051472">
    <property type="entry name" value="T3SS_Stator/FliH"/>
</dbReference>
<keyword evidence="8" id="KW-0653">Protein transport</keyword>
<evidence type="ECO:0000256" key="3">
    <source>
        <dbReference type="ARBA" id="ARBA00006602"/>
    </source>
</evidence>
<keyword evidence="7" id="KW-1005">Bacterial flagellum biogenesis</keyword>
<dbReference type="PANTHER" id="PTHR34982:SF1">
    <property type="entry name" value="FLAGELLAR ASSEMBLY PROTEIN FLIH"/>
    <property type="match status" value="1"/>
</dbReference>
<dbReference type="Pfam" id="PF02108">
    <property type="entry name" value="FliH"/>
    <property type="match status" value="1"/>
</dbReference>
<comment type="similarity">
    <text evidence="3">Belongs to the FliH family.</text>
</comment>
<evidence type="ECO:0000256" key="5">
    <source>
        <dbReference type="ARBA" id="ARBA00022448"/>
    </source>
</evidence>
<comment type="function">
    <text evidence="1">Needed for flagellar regrowth and assembly.</text>
</comment>
<keyword evidence="6" id="KW-0963">Cytoplasm</keyword>
<keyword evidence="11" id="KW-0282">Flagellum</keyword>
<reference evidence="11 12" key="2">
    <citation type="submission" date="2019-05" db="EMBL/GenBank/DDBJ databases">
        <title>Genome evolution of the obligate endosymbiont Buchnera aphidicola.</title>
        <authorList>
            <person name="Moran N.A."/>
        </authorList>
    </citation>
    <scope>NUCLEOTIDE SEQUENCE [LARGE SCALE GENOMIC DNA]</scope>
    <source>
        <strain evidence="11 12">Mst</strain>
    </source>
</reference>
<dbReference type="InterPro" id="IPR000563">
    <property type="entry name" value="Flag_FliH"/>
</dbReference>
<dbReference type="EMBL" id="CP034861">
    <property type="protein sequence ID" value="QCI24183.1"/>
    <property type="molecule type" value="Genomic_DNA"/>
</dbReference>
<dbReference type="GO" id="GO:0015031">
    <property type="term" value="P:protein transport"/>
    <property type="evidence" value="ECO:0007669"/>
    <property type="project" value="UniProtKB-KW"/>
</dbReference>
<evidence type="ECO:0000256" key="6">
    <source>
        <dbReference type="ARBA" id="ARBA00022490"/>
    </source>
</evidence>
<dbReference type="GO" id="GO:0071973">
    <property type="term" value="P:bacterial-type flagellum-dependent cell motility"/>
    <property type="evidence" value="ECO:0007669"/>
    <property type="project" value="InterPro"/>
</dbReference>
<comment type="subcellular location">
    <subcellularLocation>
        <location evidence="2">Cytoplasm</location>
    </subcellularLocation>
</comment>
<evidence type="ECO:0000256" key="8">
    <source>
        <dbReference type="ARBA" id="ARBA00022927"/>
    </source>
</evidence>
<dbReference type="GO" id="GO:0003774">
    <property type="term" value="F:cytoskeletal motor activity"/>
    <property type="evidence" value="ECO:0007669"/>
    <property type="project" value="InterPro"/>
</dbReference>
<reference evidence="11 12" key="1">
    <citation type="submission" date="2018-12" db="EMBL/GenBank/DDBJ databases">
        <authorList>
            <person name="Chong R.A."/>
        </authorList>
    </citation>
    <scope>NUCLEOTIDE SEQUENCE [LARGE SCALE GENOMIC DNA]</scope>
    <source>
        <strain evidence="11 12">Mst</strain>
    </source>
</reference>
<feature type="domain" description="Flagellar assembly protein FliH/Type III secretion system HrpE" evidence="10">
    <location>
        <begin position="78"/>
        <end position="201"/>
    </location>
</feature>